<evidence type="ECO:0000256" key="5">
    <source>
        <dbReference type="ARBA" id="ARBA00022989"/>
    </source>
</evidence>
<dbReference type="InterPro" id="IPR050330">
    <property type="entry name" value="Bact_OuterMem_StrucFunc"/>
</dbReference>
<evidence type="ECO:0000259" key="10">
    <source>
        <dbReference type="PROSITE" id="PS51123"/>
    </source>
</evidence>
<proteinExistence type="inferred from homology"/>
<dbReference type="EMBL" id="CP047895">
    <property type="protein sequence ID" value="QHL89767.1"/>
    <property type="molecule type" value="Genomic_DNA"/>
</dbReference>
<evidence type="ECO:0000313" key="11">
    <source>
        <dbReference type="EMBL" id="QHL89767.1"/>
    </source>
</evidence>
<protein>
    <submittedName>
        <fullName evidence="11">OmpA family protein</fullName>
    </submittedName>
</protein>
<feature type="compositionally biased region" description="Polar residues" evidence="8">
    <location>
        <begin position="100"/>
        <end position="118"/>
    </location>
</feature>
<evidence type="ECO:0000256" key="4">
    <source>
        <dbReference type="ARBA" id="ARBA00022692"/>
    </source>
</evidence>
<evidence type="ECO:0000256" key="6">
    <source>
        <dbReference type="ARBA" id="ARBA00023136"/>
    </source>
</evidence>
<keyword evidence="5 9" id="KW-1133">Transmembrane helix</keyword>
<feature type="region of interest" description="Disordered" evidence="8">
    <location>
        <begin position="70"/>
        <end position="125"/>
    </location>
</feature>
<evidence type="ECO:0000313" key="12">
    <source>
        <dbReference type="Proteomes" id="UP000464468"/>
    </source>
</evidence>
<dbReference type="GO" id="GO:0005886">
    <property type="term" value="C:plasma membrane"/>
    <property type="evidence" value="ECO:0007669"/>
    <property type="project" value="UniProtKB-SubCell"/>
</dbReference>
<evidence type="ECO:0000256" key="7">
    <source>
        <dbReference type="PROSITE-ProRule" id="PRU00473"/>
    </source>
</evidence>
<dbReference type="PANTHER" id="PTHR30329">
    <property type="entry name" value="STATOR ELEMENT OF FLAGELLAR MOTOR COMPLEX"/>
    <property type="match status" value="1"/>
</dbReference>
<dbReference type="Pfam" id="PF00691">
    <property type="entry name" value="OmpA"/>
    <property type="match status" value="1"/>
</dbReference>
<evidence type="ECO:0000256" key="3">
    <source>
        <dbReference type="ARBA" id="ARBA00022475"/>
    </source>
</evidence>
<keyword evidence="6 7" id="KW-0472">Membrane</keyword>
<comment type="similarity">
    <text evidence="2">Belongs to the MotB family.</text>
</comment>
<dbReference type="PANTHER" id="PTHR30329:SF21">
    <property type="entry name" value="LIPOPROTEIN YIAD-RELATED"/>
    <property type="match status" value="1"/>
</dbReference>
<dbReference type="PROSITE" id="PS51123">
    <property type="entry name" value="OMPA_2"/>
    <property type="match status" value="1"/>
</dbReference>
<dbReference type="InterPro" id="IPR036737">
    <property type="entry name" value="OmpA-like_sf"/>
</dbReference>
<dbReference type="Gene3D" id="3.30.1330.60">
    <property type="entry name" value="OmpA-like domain"/>
    <property type="match status" value="1"/>
</dbReference>
<feature type="domain" description="OmpA-like" evidence="10">
    <location>
        <begin position="164"/>
        <end position="280"/>
    </location>
</feature>
<dbReference type="InterPro" id="IPR025713">
    <property type="entry name" value="MotB-like_N_dom"/>
</dbReference>
<dbReference type="InterPro" id="IPR006665">
    <property type="entry name" value="OmpA-like"/>
</dbReference>
<sequence length="291" mass="30942">MAANPSSSSDARPIVIRRVKKVVGGGHHGGAWKVAYADFVTAMMAFFMLLWLIADPDQEKLQGLAEYFSPSSASGKPGETIESLSGRQPGLGGRTRRAQSDNPTSNGQPTAEAATQGTARGGSAAVPDPSLRVMAEELKLLLQPVTTPKSERQTIAMQQSRDGLRISLMDDANRSMFQGGTAVLNAYARNMLTEVARKIGKSGVRIAIEGHTDATGGQSEANWKLSADRALAARAALIAGGLTPDRFSEVVALAATKPVYPDQPERPENRRITIVLLAESSPLPSDASFRF</sequence>
<evidence type="ECO:0000256" key="9">
    <source>
        <dbReference type="SAM" id="Phobius"/>
    </source>
</evidence>
<comment type="subcellular location">
    <subcellularLocation>
        <location evidence="1">Cell membrane</location>
        <topology evidence="1">Single-pass membrane protein</topology>
    </subcellularLocation>
</comment>
<organism evidence="11 12">
    <name type="scientific">Sphingomonas changnyeongensis</name>
    <dbReference type="NCBI Taxonomy" id="2698679"/>
    <lineage>
        <taxon>Bacteria</taxon>
        <taxon>Pseudomonadati</taxon>
        <taxon>Pseudomonadota</taxon>
        <taxon>Alphaproteobacteria</taxon>
        <taxon>Sphingomonadales</taxon>
        <taxon>Sphingomonadaceae</taxon>
        <taxon>Sphingomonas</taxon>
    </lineage>
</organism>
<evidence type="ECO:0000256" key="8">
    <source>
        <dbReference type="SAM" id="MobiDB-lite"/>
    </source>
</evidence>
<gene>
    <name evidence="11" type="ORF">GVO57_01660</name>
</gene>
<keyword evidence="4 9" id="KW-0812">Transmembrane</keyword>
<evidence type="ECO:0000256" key="1">
    <source>
        <dbReference type="ARBA" id="ARBA00004162"/>
    </source>
</evidence>
<reference evidence="11 12" key="1">
    <citation type="submission" date="2020-01" db="EMBL/GenBank/DDBJ databases">
        <title>Sphingomonas sp. C33 whole genome sequece.</title>
        <authorList>
            <person name="Park C."/>
        </authorList>
    </citation>
    <scope>NUCLEOTIDE SEQUENCE [LARGE SCALE GENOMIC DNA]</scope>
    <source>
        <strain evidence="11 12">C33</strain>
    </source>
</reference>
<dbReference type="Pfam" id="PF13677">
    <property type="entry name" value="MotB_plug"/>
    <property type="match status" value="1"/>
</dbReference>
<keyword evidence="12" id="KW-1185">Reference proteome</keyword>
<name>A0A7Z2NU97_9SPHN</name>
<dbReference type="AlphaFoldDB" id="A0A7Z2NU97"/>
<feature type="transmembrane region" description="Helical" evidence="9">
    <location>
        <begin position="34"/>
        <end position="54"/>
    </location>
</feature>
<dbReference type="KEGG" id="schy:GVO57_01660"/>
<keyword evidence="3" id="KW-1003">Cell membrane</keyword>
<evidence type="ECO:0000256" key="2">
    <source>
        <dbReference type="ARBA" id="ARBA00008914"/>
    </source>
</evidence>
<dbReference type="Proteomes" id="UP000464468">
    <property type="component" value="Chromosome"/>
</dbReference>
<dbReference type="RefSeq" id="WP_160591320.1">
    <property type="nucleotide sequence ID" value="NZ_CP047895.1"/>
</dbReference>
<accession>A0A7Z2NU97</accession>
<dbReference type="SUPFAM" id="SSF103088">
    <property type="entry name" value="OmpA-like"/>
    <property type="match status" value="1"/>
</dbReference>